<evidence type="ECO:0000313" key="2">
    <source>
        <dbReference type="Proteomes" id="UP000073492"/>
    </source>
</evidence>
<sequence>MRKVVSSFNQDWSAWVDVQSLQHNSAALARFEYTLGVDDLESLRMLGHDGALPGIMKTRMVLHVPRRRRESLAIRNPGAAAQEHWPKLRPDRRPGLVTLNNMLFLTEHVDPGSDFFRLTGTNALVYTIEILQMLRIVRDSSQERRLNLPKPPSRPELRMCIAPSLLMFSSKNQVRSTLPASWTSLGVTTTLDILHSVDQINNKQRLDIGRLAGHDLRDSQGRVQAVNSAKRFLV</sequence>
<dbReference type="Proteomes" id="UP000073492">
    <property type="component" value="Unassembled WGS sequence"/>
</dbReference>
<dbReference type="AlphaFoldDB" id="A0A139I151"/>
<organism evidence="1 2">
    <name type="scientific">Pseudocercospora musae</name>
    <dbReference type="NCBI Taxonomy" id="113226"/>
    <lineage>
        <taxon>Eukaryota</taxon>
        <taxon>Fungi</taxon>
        <taxon>Dikarya</taxon>
        <taxon>Ascomycota</taxon>
        <taxon>Pezizomycotina</taxon>
        <taxon>Dothideomycetes</taxon>
        <taxon>Dothideomycetidae</taxon>
        <taxon>Mycosphaerellales</taxon>
        <taxon>Mycosphaerellaceae</taxon>
        <taxon>Pseudocercospora</taxon>
    </lineage>
</organism>
<keyword evidence="2" id="KW-1185">Reference proteome</keyword>
<comment type="caution">
    <text evidence="1">The sequence shown here is derived from an EMBL/GenBank/DDBJ whole genome shotgun (WGS) entry which is preliminary data.</text>
</comment>
<name>A0A139I151_9PEZI</name>
<proteinExistence type="predicted"/>
<accession>A0A139I151</accession>
<reference evidence="1 2" key="1">
    <citation type="submission" date="2015-07" db="EMBL/GenBank/DDBJ databases">
        <title>Comparative genomics of the Sigatoka disease complex on banana suggests a link between parallel evolutionary changes in Pseudocercospora fijiensis and Pseudocercospora eumusae and increased virulence on the banana host.</title>
        <authorList>
            <person name="Chang T.-C."/>
            <person name="Salvucci A."/>
            <person name="Crous P.W."/>
            <person name="Stergiopoulos I."/>
        </authorList>
    </citation>
    <scope>NUCLEOTIDE SEQUENCE [LARGE SCALE GENOMIC DNA]</scope>
    <source>
        <strain evidence="1 2">CBS 116634</strain>
    </source>
</reference>
<evidence type="ECO:0000313" key="1">
    <source>
        <dbReference type="EMBL" id="KXT08438.1"/>
    </source>
</evidence>
<dbReference type="EMBL" id="LFZO01000445">
    <property type="protein sequence ID" value="KXT08438.1"/>
    <property type="molecule type" value="Genomic_DNA"/>
</dbReference>
<gene>
    <name evidence="1" type="ORF">AC579_3789</name>
</gene>
<protein>
    <submittedName>
        <fullName evidence="1">Uncharacterized protein</fullName>
    </submittedName>
</protein>